<keyword evidence="2" id="KW-1185">Reference proteome</keyword>
<evidence type="ECO:0000313" key="2">
    <source>
        <dbReference type="Proteomes" id="UP000317650"/>
    </source>
</evidence>
<dbReference type="AlphaFoldDB" id="A0A4S8JR16"/>
<dbReference type="EMBL" id="PYDT01000004">
    <property type="protein sequence ID" value="THU64490.1"/>
    <property type="molecule type" value="Genomic_DNA"/>
</dbReference>
<sequence>MDGGSNHTEGWRCHSEVGACKDMVVVRTTTMAAWWGLKVTEITRTIISTLGGSLVVVEIKITFLFGTVVPNTNITESDEETDNRP</sequence>
<protein>
    <submittedName>
        <fullName evidence="1">Uncharacterized protein</fullName>
    </submittedName>
</protein>
<name>A0A4S8JR16_MUSBA</name>
<reference evidence="1 2" key="1">
    <citation type="journal article" date="2019" name="Nat. Plants">
        <title>Genome sequencing of Musa balbisiana reveals subgenome evolution and function divergence in polyploid bananas.</title>
        <authorList>
            <person name="Yao X."/>
        </authorList>
    </citation>
    <scope>NUCLEOTIDE SEQUENCE [LARGE SCALE GENOMIC DNA]</scope>
    <source>
        <strain evidence="2">cv. DH-PKW</strain>
        <tissue evidence="1">Leaves</tissue>
    </source>
</reference>
<comment type="caution">
    <text evidence="1">The sequence shown here is derived from an EMBL/GenBank/DDBJ whole genome shotgun (WGS) entry which is preliminary data.</text>
</comment>
<gene>
    <name evidence="1" type="ORF">C4D60_Mb01t27000</name>
</gene>
<accession>A0A4S8JR16</accession>
<organism evidence="1 2">
    <name type="scientific">Musa balbisiana</name>
    <name type="common">Banana</name>
    <dbReference type="NCBI Taxonomy" id="52838"/>
    <lineage>
        <taxon>Eukaryota</taxon>
        <taxon>Viridiplantae</taxon>
        <taxon>Streptophyta</taxon>
        <taxon>Embryophyta</taxon>
        <taxon>Tracheophyta</taxon>
        <taxon>Spermatophyta</taxon>
        <taxon>Magnoliopsida</taxon>
        <taxon>Liliopsida</taxon>
        <taxon>Zingiberales</taxon>
        <taxon>Musaceae</taxon>
        <taxon>Musa</taxon>
    </lineage>
</organism>
<proteinExistence type="predicted"/>
<evidence type="ECO:0000313" key="1">
    <source>
        <dbReference type="EMBL" id="THU64490.1"/>
    </source>
</evidence>
<dbReference type="Proteomes" id="UP000317650">
    <property type="component" value="Chromosome 1"/>
</dbReference>